<organism evidence="19 20">
    <name type="scientific">Cylicocyclus nassatus</name>
    <name type="common">Nematode worm</name>
    <dbReference type="NCBI Taxonomy" id="53992"/>
    <lineage>
        <taxon>Eukaryota</taxon>
        <taxon>Metazoa</taxon>
        <taxon>Ecdysozoa</taxon>
        <taxon>Nematoda</taxon>
        <taxon>Chromadorea</taxon>
        <taxon>Rhabditida</taxon>
        <taxon>Rhabditina</taxon>
        <taxon>Rhabditomorpha</taxon>
        <taxon>Strongyloidea</taxon>
        <taxon>Strongylidae</taxon>
        <taxon>Cylicocyclus</taxon>
    </lineage>
</organism>
<keyword evidence="5" id="KW-0732">Signal</keyword>
<dbReference type="PANTHER" id="PTHR18966">
    <property type="entry name" value="IONOTROPIC GLUTAMATE RECEPTOR"/>
    <property type="match status" value="1"/>
</dbReference>
<dbReference type="InterPro" id="IPR001320">
    <property type="entry name" value="Iontro_rcpt_C"/>
</dbReference>
<dbReference type="GO" id="GO:0045211">
    <property type="term" value="C:postsynaptic membrane"/>
    <property type="evidence" value="ECO:0007669"/>
    <property type="project" value="UniProtKB-SubCell"/>
</dbReference>
<evidence type="ECO:0000256" key="6">
    <source>
        <dbReference type="ARBA" id="ARBA00022989"/>
    </source>
</evidence>
<accession>A0AA36HFD9</accession>
<dbReference type="InterPro" id="IPR015683">
    <property type="entry name" value="Ionotropic_Glu_rcpt"/>
</dbReference>
<protein>
    <recommendedName>
        <fullName evidence="21">Glutamate receptor</fullName>
    </recommendedName>
</protein>
<dbReference type="AlphaFoldDB" id="A0AA36HFD9"/>
<dbReference type="SUPFAM" id="SSF53850">
    <property type="entry name" value="Periplasmic binding protein-like II"/>
    <property type="match status" value="1"/>
</dbReference>
<evidence type="ECO:0000256" key="13">
    <source>
        <dbReference type="ARBA" id="ARBA00023286"/>
    </source>
</evidence>
<keyword evidence="7" id="KW-0770">Synapse</keyword>
<dbReference type="InterPro" id="IPR019594">
    <property type="entry name" value="Glu/Gly-bd"/>
</dbReference>
<evidence type="ECO:0000313" key="19">
    <source>
        <dbReference type="EMBL" id="CAJ0609804.1"/>
    </source>
</evidence>
<keyword evidence="8" id="KW-0406">Ion transport</keyword>
<gene>
    <name evidence="19" type="ORF">CYNAS_LOCUS21787</name>
</gene>
<reference evidence="19" key="1">
    <citation type="submission" date="2023-07" db="EMBL/GenBank/DDBJ databases">
        <authorList>
            <consortium name="CYATHOMIX"/>
        </authorList>
    </citation>
    <scope>NUCLEOTIDE SEQUENCE</scope>
    <source>
        <strain evidence="19">N/A</strain>
    </source>
</reference>
<comment type="caution">
    <text evidence="19">The sequence shown here is derived from an EMBL/GenBank/DDBJ whole genome shotgun (WGS) entry which is preliminary data.</text>
</comment>
<dbReference type="FunFam" id="3.40.190.10:FF:000060">
    <property type="entry name" value="Glutamate receptor ionotropic, kainate 1"/>
    <property type="match status" value="1"/>
</dbReference>
<keyword evidence="10" id="KW-0675">Receptor</keyword>
<evidence type="ECO:0000256" key="7">
    <source>
        <dbReference type="ARBA" id="ARBA00023018"/>
    </source>
</evidence>
<keyword evidence="6 16" id="KW-1133">Transmembrane helix</keyword>
<comment type="similarity">
    <text evidence="1">Belongs to the glutamate-gated ion channel (TC 1.A.10.1) family.</text>
</comment>
<evidence type="ECO:0000256" key="5">
    <source>
        <dbReference type="ARBA" id="ARBA00022729"/>
    </source>
</evidence>
<feature type="transmembrane region" description="Helical" evidence="16">
    <location>
        <begin position="357"/>
        <end position="383"/>
    </location>
</feature>
<evidence type="ECO:0000313" key="20">
    <source>
        <dbReference type="Proteomes" id="UP001176961"/>
    </source>
</evidence>
<evidence type="ECO:0000256" key="2">
    <source>
        <dbReference type="ARBA" id="ARBA00022448"/>
    </source>
</evidence>
<evidence type="ECO:0000259" key="17">
    <source>
        <dbReference type="SMART" id="SM00079"/>
    </source>
</evidence>
<keyword evidence="14" id="KW-0407">Ion channel</keyword>
<evidence type="ECO:0000256" key="9">
    <source>
        <dbReference type="ARBA" id="ARBA00023136"/>
    </source>
</evidence>
<evidence type="ECO:0000259" key="18">
    <source>
        <dbReference type="SMART" id="SM00918"/>
    </source>
</evidence>
<dbReference type="GO" id="GO:0015276">
    <property type="term" value="F:ligand-gated monoatomic ion channel activity"/>
    <property type="evidence" value="ECO:0007669"/>
    <property type="project" value="InterPro"/>
</dbReference>
<feature type="domain" description="Ionotropic glutamate receptor L-glutamate and glycine-binding" evidence="18">
    <location>
        <begin position="1"/>
        <end position="59"/>
    </location>
</feature>
<evidence type="ECO:0000256" key="1">
    <source>
        <dbReference type="ARBA" id="ARBA00008685"/>
    </source>
</evidence>
<dbReference type="Proteomes" id="UP001176961">
    <property type="component" value="Unassembled WGS sequence"/>
</dbReference>
<dbReference type="Pfam" id="PF00060">
    <property type="entry name" value="Lig_chan"/>
    <property type="match status" value="1"/>
</dbReference>
<dbReference type="SMART" id="SM00918">
    <property type="entry name" value="Lig_chan-Glu_bd"/>
    <property type="match status" value="1"/>
</dbReference>
<dbReference type="EMBL" id="CATQJL010000326">
    <property type="protein sequence ID" value="CAJ0609804.1"/>
    <property type="molecule type" value="Genomic_DNA"/>
</dbReference>
<keyword evidence="13" id="KW-1071">Ligand-gated ion channel</keyword>
<name>A0AA36HFD9_CYLNA</name>
<evidence type="ECO:0000256" key="10">
    <source>
        <dbReference type="ARBA" id="ARBA00023170"/>
    </source>
</evidence>
<keyword evidence="9 16" id="KW-0472">Membrane</keyword>
<keyword evidence="2" id="KW-0813">Transport</keyword>
<feature type="transmembrane region" description="Helical" evidence="16">
    <location>
        <begin position="170"/>
        <end position="193"/>
    </location>
</feature>
<feature type="transmembrane region" description="Helical" evidence="16">
    <location>
        <begin position="105"/>
        <end position="124"/>
    </location>
</feature>
<evidence type="ECO:0000256" key="3">
    <source>
        <dbReference type="ARBA" id="ARBA00022475"/>
    </source>
</evidence>
<evidence type="ECO:0000256" key="16">
    <source>
        <dbReference type="SAM" id="Phobius"/>
    </source>
</evidence>
<evidence type="ECO:0000256" key="11">
    <source>
        <dbReference type="ARBA" id="ARBA00023180"/>
    </source>
</evidence>
<evidence type="ECO:0000256" key="15">
    <source>
        <dbReference type="ARBA" id="ARBA00034104"/>
    </source>
</evidence>
<dbReference type="FunFam" id="3.40.190.10:FF:000024">
    <property type="entry name" value="Glutamate receptor, ionotropic, delta 1"/>
    <property type="match status" value="1"/>
</dbReference>
<comment type="subcellular location">
    <subcellularLocation>
        <location evidence="15">Postsynaptic cell membrane</location>
        <topology evidence="15">Multi-pass membrane protein</topology>
    </subcellularLocation>
</comment>
<dbReference type="CDD" id="cd13714">
    <property type="entry name" value="PBP2_iGluR_Kainate"/>
    <property type="match status" value="1"/>
</dbReference>
<dbReference type="SMART" id="SM00079">
    <property type="entry name" value="PBPe"/>
    <property type="match status" value="1"/>
</dbReference>
<keyword evidence="4 16" id="KW-0812">Transmembrane</keyword>
<evidence type="ECO:0000256" key="12">
    <source>
        <dbReference type="ARBA" id="ARBA00023257"/>
    </source>
</evidence>
<proteinExistence type="inferred from homology"/>
<sequence>MDKNDGEVVYEGFCVDLLDRLASSLHISYEISIVKDGKYGEPVSNNSSEWDGMIGEILRGEADMAVGPITVTARRLEVVDFTDPFLQLGISMLMRQPNQKTSSTLTSFLWPLSASYALLFFTFGPSQPLQHSQQQCFLPLLNSLWYLVCILLRAGSGYNCQSAAARFLSAIWWMFTLVLFAQYTANFAAVLTVDRKSMPFNSFEELGNQSDYKFGAILGGSTMQFFKYSRIETFRRLWESMQNQTPTAFVDKNESGVRRALKEKYVFLMESATLDYQVTQNCNLTRVGNVVLGSNGYSIALPKGSKWREKLTRQILDLNEKGIIMMMKETWWKKNQQQCETETVEDRRALGVDHVKGLFVLLALGLGISLIISVSETFMFTMVMRDKQ</sequence>
<keyword evidence="12" id="KW-0628">Postsynaptic cell membrane</keyword>
<feature type="domain" description="Ionotropic glutamate receptor C-terminal" evidence="17">
    <location>
        <begin position="5"/>
        <end position="334"/>
    </location>
</feature>
<dbReference type="Gene3D" id="3.40.190.10">
    <property type="entry name" value="Periplasmic binding protein-like II"/>
    <property type="match status" value="2"/>
</dbReference>
<evidence type="ECO:0000256" key="4">
    <source>
        <dbReference type="ARBA" id="ARBA00022692"/>
    </source>
</evidence>
<keyword evidence="11" id="KW-0325">Glycoprotein</keyword>
<evidence type="ECO:0000256" key="14">
    <source>
        <dbReference type="ARBA" id="ARBA00023303"/>
    </source>
</evidence>
<keyword evidence="3" id="KW-1003">Cell membrane</keyword>
<evidence type="ECO:0000256" key="8">
    <source>
        <dbReference type="ARBA" id="ARBA00023065"/>
    </source>
</evidence>
<keyword evidence="20" id="KW-1185">Reference proteome</keyword>
<dbReference type="Pfam" id="PF10613">
    <property type="entry name" value="Lig_chan-Glu_bd"/>
    <property type="match status" value="1"/>
</dbReference>
<evidence type="ECO:0008006" key="21">
    <source>
        <dbReference type="Google" id="ProtNLM"/>
    </source>
</evidence>